<dbReference type="Gene3D" id="3.90.1680.10">
    <property type="entry name" value="SOS response associated peptidase-like"/>
    <property type="match status" value="1"/>
</dbReference>
<proteinExistence type="inferred from homology"/>
<comment type="similarity">
    <text evidence="1 8">Belongs to the SOS response-associated peptidase family.</text>
</comment>
<dbReference type="GO" id="GO:0016787">
    <property type="term" value="F:hydrolase activity"/>
    <property type="evidence" value="ECO:0007669"/>
    <property type="project" value="UniProtKB-KW"/>
</dbReference>
<dbReference type="EMBL" id="JBHRYF010000001">
    <property type="protein sequence ID" value="MFC3659047.1"/>
    <property type="molecule type" value="Genomic_DNA"/>
</dbReference>
<dbReference type="SUPFAM" id="SSF143081">
    <property type="entry name" value="BB1717-like"/>
    <property type="match status" value="1"/>
</dbReference>
<evidence type="ECO:0000256" key="4">
    <source>
        <dbReference type="ARBA" id="ARBA00022801"/>
    </source>
</evidence>
<organism evidence="9 10">
    <name type="scientific">Luteimonas notoginsengisoli</name>
    <dbReference type="NCBI Taxonomy" id="1578200"/>
    <lineage>
        <taxon>Bacteria</taxon>
        <taxon>Pseudomonadati</taxon>
        <taxon>Pseudomonadota</taxon>
        <taxon>Gammaproteobacteria</taxon>
        <taxon>Lysobacterales</taxon>
        <taxon>Lysobacteraceae</taxon>
        <taxon>Luteimonas</taxon>
    </lineage>
</organism>
<evidence type="ECO:0000313" key="9">
    <source>
        <dbReference type="EMBL" id="MFC3659047.1"/>
    </source>
</evidence>
<evidence type="ECO:0000256" key="2">
    <source>
        <dbReference type="ARBA" id="ARBA00022670"/>
    </source>
</evidence>
<keyword evidence="2 8" id="KW-0645">Protease</keyword>
<keyword evidence="4 8" id="KW-0378">Hydrolase</keyword>
<dbReference type="Proteomes" id="UP001595724">
    <property type="component" value="Unassembled WGS sequence"/>
</dbReference>
<keyword evidence="5" id="KW-0190">Covalent protein-DNA linkage</keyword>
<reference evidence="10" key="1">
    <citation type="journal article" date="2019" name="Int. J. Syst. Evol. Microbiol.">
        <title>The Global Catalogue of Microorganisms (GCM) 10K type strain sequencing project: providing services to taxonomists for standard genome sequencing and annotation.</title>
        <authorList>
            <consortium name="The Broad Institute Genomics Platform"/>
            <consortium name="The Broad Institute Genome Sequencing Center for Infectious Disease"/>
            <person name="Wu L."/>
            <person name="Ma J."/>
        </authorList>
    </citation>
    <scope>NUCLEOTIDE SEQUENCE [LARGE SCALE GENOMIC DNA]</scope>
    <source>
        <strain evidence="10">KCTC 42211</strain>
    </source>
</reference>
<dbReference type="RefSeq" id="WP_386706042.1">
    <property type="nucleotide sequence ID" value="NZ_JBHRYF010000001.1"/>
</dbReference>
<sequence length="229" mass="26076">MCGRFVQRPLPLAFADADVYPEIGPDLRELTPRYNLAPTQRAGVILRDEDQLQVRRLIWRLIPRHADNLKFKYSTINARVETVAKSWSFRYAFRERRCLVPMAGYYEWQGPTGAKQPYYLHRANDEPLFAAGIWEPRQKIQPEGDPGSFAIITTDARDEYGRVHTRMPVFLPFAMMEPWSTGSTEDAMAMLLAFTPPPIEIYPVSRAVNGPKLDDPSLIAPIPAEEAIA</sequence>
<dbReference type="PANTHER" id="PTHR13604">
    <property type="entry name" value="DC12-RELATED"/>
    <property type="match status" value="1"/>
</dbReference>
<dbReference type="PANTHER" id="PTHR13604:SF0">
    <property type="entry name" value="ABASIC SITE PROCESSING PROTEIN HMCES"/>
    <property type="match status" value="1"/>
</dbReference>
<gene>
    <name evidence="9" type="ORF">ACFOM9_03005</name>
</gene>
<evidence type="ECO:0000256" key="1">
    <source>
        <dbReference type="ARBA" id="ARBA00008136"/>
    </source>
</evidence>
<evidence type="ECO:0000256" key="8">
    <source>
        <dbReference type="RuleBase" id="RU364100"/>
    </source>
</evidence>
<dbReference type="InterPro" id="IPR003738">
    <property type="entry name" value="SRAP"/>
</dbReference>
<accession>A0ABV7URW4</accession>
<dbReference type="InterPro" id="IPR036590">
    <property type="entry name" value="SRAP-like"/>
</dbReference>
<keyword evidence="7" id="KW-0456">Lyase</keyword>
<keyword evidence="3" id="KW-0227">DNA damage</keyword>
<keyword evidence="6" id="KW-0238">DNA-binding</keyword>
<comment type="caution">
    <text evidence="9">The sequence shown here is derived from an EMBL/GenBank/DDBJ whole genome shotgun (WGS) entry which is preliminary data.</text>
</comment>
<evidence type="ECO:0000256" key="7">
    <source>
        <dbReference type="ARBA" id="ARBA00023239"/>
    </source>
</evidence>
<evidence type="ECO:0000313" key="10">
    <source>
        <dbReference type="Proteomes" id="UP001595724"/>
    </source>
</evidence>
<evidence type="ECO:0000256" key="6">
    <source>
        <dbReference type="ARBA" id="ARBA00023125"/>
    </source>
</evidence>
<dbReference type="Pfam" id="PF02586">
    <property type="entry name" value="SRAP"/>
    <property type="match status" value="1"/>
</dbReference>
<keyword evidence="10" id="KW-1185">Reference proteome</keyword>
<name>A0ABV7URW4_9GAMM</name>
<evidence type="ECO:0000256" key="5">
    <source>
        <dbReference type="ARBA" id="ARBA00023124"/>
    </source>
</evidence>
<protein>
    <recommendedName>
        <fullName evidence="8">Abasic site processing protein</fullName>
        <ecNumber evidence="8">3.4.-.-</ecNumber>
    </recommendedName>
</protein>
<evidence type="ECO:0000256" key="3">
    <source>
        <dbReference type="ARBA" id="ARBA00022763"/>
    </source>
</evidence>
<dbReference type="EC" id="3.4.-.-" evidence="8"/>